<protein>
    <submittedName>
        <fullName evidence="3">Uncharacterized protein</fullName>
    </submittedName>
</protein>
<evidence type="ECO:0000313" key="3">
    <source>
        <dbReference type="EMBL" id="KAB6480244.1"/>
    </source>
</evidence>
<evidence type="ECO:0000313" key="2">
    <source>
        <dbReference type="EMBL" id="KAB6454821.1"/>
    </source>
</evidence>
<dbReference type="Proteomes" id="UP000261278">
    <property type="component" value="Unassembled WGS sequence"/>
</dbReference>
<evidence type="ECO:0000313" key="8">
    <source>
        <dbReference type="Proteomes" id="UP000483142"/>
    </source>
</evidence>
<evidence type="ECO:0000313" key="6">
    <source>
        <dbReference type="Proteomes" id="UP000468344"/>
    </source>
</evidence>
<evidence type="ECO:0000313" key="5">
    <source>
        <dbReference type="Proteomes" id="UP000261278"/>
    </source>
</evidence>
<proteinExistence type="predicted"/>
<evidence type="ECO:0000313" key="7">
    <source>
        <dbReference type="Proteomes" id="UP000470332"/>
    </source>
</evidence>
<name>A0A396AKE6_PHOVU</name>
<reference evidence="4 5" key="1">
    <citation type="submission" date="2018-08" db="EMBL/GenBank/DDBJ databases">
        <title>A genome reference for cultivated species of the human gut microbiota.</title>
        <authorList>
            <person name="Zou Y."/>
            <person name="Xue W."/>
            <person name="Luo G."/>
        </authorList>
    </citation>
    <scope>NUCLEOTIDE SEQUENCE [LARGE SCALE GENOMIC DNA]</scope>
    <source>
        <strain evidence="4 5">TF05-18</strain>
    </source>
</reference>
<dbReference type="EMBL" id="QSSN01000032">
    <property type="protein sequence ID" value="RGL81889.1"/>
    <property type="molecule type" value="Genomic_DNA"/>
</dbReference>
<gene>
    <name evidence="4" type="ORF">DXC44_18890</name>
    <name evidence="1" type="ORF">GAS37_24510</name>
    <name evidence="3" type="ORF">GAZ06_04575</name>
    <name evidence="2" type="ORF">GAZ09_05985</name>
</gene>
<dbReference type="Proteomes" id="UP000470332">
    <property type="component" value="Unassembled WGS sequence"/>
</dbReference>
<dbReference type="Proteomes" id="UP000468344">
    <property type="component" value="Unassembled WGS sequence"/>
</dbReference>
<comment type="caution">
    <text evidence="3">The sequence shown here is derived from an EMBL/GenBank/DDBJ whole genome shotgun (WGS) entry which is preliminary data.</text>
</comment>
<sequence>MSLIYSKYLSMNRRLIILSQANIETHSRMRSSMILKDSVFRKEQRTHTISPERPTFLSLPCNPPQNQHRRINCMKARARFLFPIPYLLLPQHHVLPFSFHILEYFSKHTKDRKAAWNLNSHRTDNR</sequence>
<evidence type="ECO:0000313" key="4">
    <source>
        <dbReference type="EMBL" id="RGL81889.1"/>
    </source>
</evidence>
<accession>A0A396AKE6</accession>
<evidence type="ECO:0000313" key="1">
    <source>
        <dbReference type="EMBL" id="KAB3850881.1"/>
    </source>
</evidence>
<dbReference type="EMBL" id="WDBZ01000009">
    <property type="protein sequence ID" value="KAB6454821.1"/>
    <property type="molecule type" value="Genomic_DNA"/>
</dbReference>
<reference evidence="6 7" key="2">
    <citation type="journal article" date="2019" name="Nat. Med.">
        <title>A library of human gut bacterial isolates paired with longitudinal multiomics data enables mechanistic microbiome research.</title>
        <authorList>
            <person name="Poyet M."/>
            <person name="Groussin M."/>
            <person name="Gibbons S.M."/>
            <person name="Avila-Pacheco J."/>
            <person name="Jiang X."/>
            <person name="Kearney S.M."/>
            <person name="Perrotta A.R."/>
            <person name="Berdy B."/>
            <person name="Zhao S."/>
            <person name="Lieberman T.D."/>
            <person name="Swanson P.K."/>
            <person name="Smith M."/>
            <person name="Roesemann S."/>
            <person name="Alexander J.E."/>
            <person name="Rich S.A."/>
            <person name="Livny J."/>
            <person name="Vlamakis H."/>
            <person name="Clish C."/>
            <person name="Bullock K."/>
            <person name="Deik A."/>
            <person name="Scott J."/>
            <person name="Pierce K.A."/>
            <person name="Xavier R.J."/>
            <person name="Alm E.J."/>
        </authorList>
    </citation>
    <scope>NUCLEOTIDE SEQUENCE [LARGE SCALE GENOMIC DNA]</scope>
    <source>
        <strain evidence="3 6">BIOML-A140</strain>
        <strain evidence="2 8">BIOML-A141</strain>
        <strain evidence="1 7">BIOML-A9</strain>
    </source>
</reference>
<dbReference type="AlphaFoldDB" id="A0A396AKE6"/>
<dbReference type="EMBL" id="WCXA01000156">
    <property type="protein sequence ID" value="KAB3850881.1"/>
    <property type="molecule type" value="Genomic_DNA"/>
</dbReference>
<organism evidence="3 6">
    <name type="scientific">Phocaeicola vulgatus</name>
    <name type="common">Bacteroides vulgatus</name>
    <dbReference type="NCBI Taxonomy" id="821"/>
    <lineage>
        <taxon>Bacteria</taxon>
        <taxon>Pseudomonadati</taxon>
        <taxon>Bacteroidota</taxon>
        <taxon>Bacteroidia</taxon>
        <taxon>Bacteroidales</taxon>
        <taxon>Bacteroidaceae</taxon>
        <taxon>Phocaeicola</taxon>
    </lineage>
</organism>
<dbReference type="EMBL" id="WDBY01000006">
    <property type="protein sequence ID" value="KAB6480244.1"/>
    <property type="molecule type" value="Genomic_DNA"/>
</dbReference>
<dbReference type="Proteomes" id="UP000483142">
    <property type="component" value="Unassembled WGS sequence"/>
</dbReference>